<feature type="compositionally biased region" description="Basic and acidic residues" evidence="6">
    <location>
        <begin position="1"/>
        <end position="15"/>
    </location>
</feature>
<feature type="DNA-binding region" description="Homeobox" evidence="4">
    <location>
        <begin position="298"/>
        <end position="357"/>
    </location>
</feature>
<evidence type="ECO:0000256" key="4">
    <source>
        <dbReference type="PROSITE-ProRule" id="PRU00108"/>
    </source>
</evidence>
<dbReference type="STRING" id="930990.A0A067N0Q6"/>
<dbReference type="PROSITE" id="PS50071">
    <property type="entry name" value="HOMEOBOX_2"/>
    <property type="match status" value="1"/>
</dbReference>
<keyword evidence="9" id="KW-1185">Reference proteome</keyword>
<dbReference type="GO" id="GO:0005634">
    <property type="term" value="C:nucleus"/>
    <property type="evidence" value="ECO:0007669"/>
    <property type="project" value="UniProtKB-SubCell"/>
</dbReference>
<dbReference type="InterPro" id="IPR001356">
    <property type="entry name" value="HD"/>
</dbReference>
<evidence type="ECO:0000256" key="2">
    <source>
        <dbReference type="ARBA" id="ARBA00023155"/>
    </source>
</evidence>
<dbReference type="PANTHER" id="PTHR24324:SF9">
    <property type="entry name" value="HOMEOBOX DOMAIN-CONTAINING PROTEIN"/>
    <property type="match status" value="1"/>
</dbReference>
<evidence type="ECO:0000256" key="3">
    <source>
        <dbReference type="ARBA" id="ARBA00023242"/>
    </source>
</evidence>
<sequence>MTEQDWHTDQIQDRSVRRRTSSPYANDPADRARSRIVLPPLTASPRAPANNASSVRSTTMYSASYPSDLSSQYSSPSPYQASLIPNMPISSRYVESPPSYGWDTVPVDTSPAPSSASYWPSAGVQGQQVSLSTSSSAYDCTYPLPSSYPTNIPGSPNYPRNSISDSRRLPPLSPSRTATTYVPPHSPPPASRASINSIPSERGSDRYLPPPYSHNQSYPGSNNPIIVPVGTPESWQRSGSVGPVQSISYGPDRTRSISMLSHSHSPNTVYNSVPPTPLQTTHHRSGSTMTDGAPPTELKPKRRRADAMQLRALNETYQRTAFPTTEERADLARRLSMSARQVQIWFQNKRQSSKQNRLAVAQHQSLTHAPLPPDTGSSSSALARNSMLQATAGSLGMHRHHHYLSDQRSGGS</sequence>
<dbReference type="HOGENOM" id="CLU_667281_0_0_1"/>
<evidence type="ECO:0000256" key="5">
    <source>
        <dbReference type="RuleBase" id="RU000682"/>
    </source>
</evidence>
<dbReference type="CDD" id="cd00086">
    <property type="entry name" value="homeodomain"/>
    <property type="match status" value="1"/>
</dbReference>
<protein>
    <recommendedName>
        <fullName evidence="7">Homeobox domain-containing protein</fullName>
    </recommendedName>
</protein>
<evidence type="ECO:0000313" key="9">
    <source>
        <dbReference type="Proteomes" id="UP000027195"/>
    </source>
</evidence>
<dbReference type="InterPro" id="IPR017970">
    <property type="entry name" value="Homeobox_CS"/>
</dbReference>
<keyword evidence="3 4" id="KW-0539">Nucleus</keyword>
<evidence type="ECO:0000259" key="7">
    <source>
        <dbReference type="PROSITE" id="PS50071"/>
    </source>
</evidence>
<dbReference type="InterPro" id="IPR051000">
    <property type="entry name" value="Homeobox_DNA-bind_prot"/>
</dbReference>
<dbReference type="SMART" id="SM00389">
    <property type="entry name" value="HOX"/>
    <property type="match status" value="1"/>
</dbReference>
<dbReference type="GO" id="GO:0030154">
    <property type="term" value="P:cell differentiation"/>
    <property type="evidence" value="ECO:0007669"/>
    <property type="project" value="TreeGrafter"/>
</dbReference>
<keyword evidence="2 4" id="KW-0371">Homeobox</keyword>
<feature type="region of interest" description="Disordered" evidence="6">
    <location>
        <begin position="149"/>
        <end position="221"/>
    </location>
</feature>
<dbReference type="InterPro" id="IPR009057">
    <property type="entry name" value="Homeodomain-like_sf"/>
</dbReference>
<feature type="region of interest" description="Disordered" evidence="6">
    <location>
        <begin position="1"/>
        <end position="57"/>
    </location>
</feature>
<gene>
    <name evidence="8" type="ORF">BOTBODRAFT_25870</name>
</gene>
<feature type="region of interest" description="Disordered" evidence="6">
    <location>
        <begin position="393"/>
        <end position="412"/>
    </location>
</feature>
<evidence type="ECO:0000256" key="1">
    <source>
        <dbReference type="ARBA" id="ARBA00023125"/>
    </source>
</evidence>
<dbReference type="Gene3D" id="1.10.10.60">
    <property type="entry name" value="Homeodomain-like"/>
    <property type="match status" value="1"/>
</dbReference>
<dbReference type="EMBL" id="KL198016">
    <property type="protein sequence ID" value="KDQ21429.1"/>
    <property type="molecule type" value="Genomic_DNA"/>
</dbReference>
<proteinExistence type="predicted"/>
<name>A0A067N0Q6_BOTB1</name>
<feature type="compositionally biased region" description="Low complexity" evidence="6">
    <location>
        <begin position="43"/>
        <end position="54"/>
    </location>
</feature>
<comment type="subcellular location">
    <subcellularLocation>
        <location evidence="4 5">Nucleus</location>
    </subcellularLocation>
</comment>
<dbReference type="AlphaFoldDB" id="A0A067N0Q6"/>
<dbReference type="Proteomes" id="UP000027195">
    <property type="component" value="Unassembled WGS sequence"/>
</dbReference>
<feature type="region of interest" description="Disordered" evidence="6">
    <location>
        <begin position="278"/>
        <end position="302"/>
    </location>
</feature>
<feature type="domain" description="Homeobox" evidence="7">
    <location>
        <begin position="296"/>
        <end position="356"/>
    </location>
</feature>
<dbReference type="GO" id="GO:0000981">
    <property type="term" value="F:DNA-binding transcription factor activity, RNA polymerase II-specific"/>
    <property type="evidence" value="ECO:0007669"/>
    <property type="project" value="InterPro"/>
</dbReference>
<accession>A0A067N0Q6</accession>
<reference evidence="9" key="1">
    <citation type="journal article" date="2014" name="Proc. Natl. Acad. Sci. U.S.A.">
        <title>Extensive sampling of basidiomycete genomes demonstrates inadequacy of the white-rot/brown-rot paradigm for wood decay fungi.</title>
        <authorList>
            <person name="Riley R."/>
            <person name="Salamov A.A."/>
            <person name="Brown D.W."/>
            <person name="Nagy L.G."/>
            <person name="Floudas D."/>
            <person name="Held B.W."/>
            <person name="Levasseur A."/>
            <person name="Lombard V."/>
            <person name="Morin E."/>
            <person name="Otillar R."/>
            <person name="Lindquist E.A."/>
            <person name="Sun H."/>
            <person name="LaButti K.M."/>
            <person name="Schmutz J."/>
            <person name="Jabbour D."/>
            <person name="Luo H."/>
            <person name="Baker S.E."/>
            <person name="Pisabarro A.G."/>
            <person name="Walton J.D."/>
            <person name="Blanchette R.A."/>
            <person name="Henrissat B."/>
            <person name="Martin F."/>
            <person name="Cullen D."/>
            <person name="Hibbett D.S."/>
            <person name="Grigoriev I.V."/>
        </authorList>
    </citation>
    <scope>NUCLEOTIDE SEQUENCE [LARGE SCALE GENOMIC DNA]</scope>
    <source>
        <strain evidence="9">FD-172 SS1</strain>
    </source>
</reference>
<feature type="compositionally biased region" description="Polar residues" evidence="6">
    <location>
        <begin position="149"/>
        <end position="164"/>
    </location>
</feature>
<evidence type="ECO:0000256" key="6">
    <source>
        <dbReference type="SAM" id="MobiDB-lite"/>
    </source>
</evidence>
<dbReference type="GO" id="GO:0000978">
    <property type="term" value="F:RNA polymerase II cis-regulatory region sequence-specific DNA binding"/>
    <property type="evidence" value="ECO:0007669"/>
    <property type="project" value="TreeGrafter"/>
</dbReference>
<evidence type="ECO:0000313" key="8">
    <source>
        <dbReference type="EMBL" id="KDQ21429.1"/>
    </source>
</evidence>
<organism evidence="8 9">
    <name type="scientific">Botryobasidium botryosum (strain FD-172 SS1)</name>
    <dbReference type="NCBI Taxonomy" id="930990"/>
    <lineage>
        <taxon>Eukaryota</taxon>
        <taxon>Fungi</taxon>
        <taxon>Dikarya</taxon>
        <taxon>Basidiomycota</taxon>
        <taxon>Agaricomycotina</taxon>
        <taxon>Agaricomycetes</taxon>
        <taxon>Cantharellales</taxon>
        <taxon>Botryobasidiaceae</taxon>
        <taxon>Botryobasidium</taxon>
    </lineage>
</organism>
<dbReference type="Pfam" id="PF00046">
    <property type="entry name" value="Homeodomain"/>
    <property type="match status" value="1"/>
</dbReference>
<dbReference type="OrthoDB" id="6159439at2759"/>
<dbReference type="SUPFAM" id="SSF46689">
    <property type="entry name" value="Homeodomain-like"/>
    <property type="match status" value="1"/>
</dbReference>
<dbReference type="InParanoid" id="A0A067N0Q6"/>
<dbReference type="PROSITE" id="PS00027">
    <property type="entry name" value="HOMEOBOX_1"/>
    <property type="match status" value="1"/>
</dbReference>
<dbReference type="PANTHER" id="PTHR24324">
    <property type="entry name" value="HOMEOBOX PROTEIN HHEX"/>
    <property type="match status" value="1"/>
</dbReference>
<keyword evidence="1 4" id="KW-0238">DNA-binding</keyword>